<accession>A0A8C2HX55</accession>
<dbReference type="PANTHER" id="PTHR21063:SF4">
    <property type="entry name" value="CD48 ANTIGEN-RELATED"/>
    <property type="match status" value="1"/>
</dbReference>
<dbReference type="PANTHER" id="PTHR21063">
    <property type="entry name" value="LFA-3"/>
    <property type="match status" value="1"/>
</dbReference>
<evidence type="ECO:0000313" key="2">
    <source>
        <dbReference type="Proteomes" id="UP000694701"/>
    </source>
</evidence>
<proteinExistence type="predicted"/>
<evidence type="ECO:0008006" key="3">
    <source>
        <dbReference type="Google" id="ProtNLM"/>
    </source>
</evidence>
<sequence>MAIYFPCCCLNLLPFRTFHISNVCVFGDTDTVKSVSVLEGDSVTLNSKTKKILVSDLFLSFKNRLKLENQTGSLIITNTRTTDTGLYEVTISNSIVVQTRNFCAFSISIIVSLYHMAVFSRIKMKCFVQMVSITNVFIVLITEQTHFYFSLFQLVCLFL</sequence>
<reference evidence="1" key="1">
    <citation type="submission" date="2025-08" db="UniProtKB">
        <authorList>
            <consortium name="Ensembl"/>
        </authorList>
    </citation>
    <scope>IDENTIFICATION</scope>
</reference>
<organism evidence="1 2">
    <name type="scientific">Cyprinus carpio</name>
    <name type="common">Common carp</name>
    <dbReference type="NCBI Taxonomy" id="7962"/>
    <lineage>
        <taxon>Eukaryota</taxon>
        <taxon>Metazoa</taxon>
        <taxon>Chordata</taxon>
        <taxon>Craniata</taxon>
        <taxon>Vertebrata</taxon>
        <taxon>Euteleostomi</taxon>
        <taxon>Actinopterygii</taxon>
        <taxon>Neopterygii</taxon>
        <taxon>Teleostei</taxon>
        <taxon>Ostariophysi</taxon>
        <taxon>Cypriniformes</taxon>
        <taxon>Cyprinidae</taxon>
        <taxon>Cyprininae</taxon>
        <taxon>Cyprinus</taxon>
    </lineage>
</organism>
<dbReference type="Proteomes" id="UP000694701">
    <property type="component" value="Unplaced"/>
</dbReference>
<dbReference type="Gene3D" id="2.60.40.2710">
    <property type="match status" value="1"/>
</dbReference>
<dbReference type="SUPFAM" id="SSF48726">
    <property type="entry name" value="Immunoglobulin"/>
    <property type="match status" value="1"/>
</dbReference>
<dbReference type="AlphaFoldDB" id="A0A8C2HX55"/>
<name>A0A8C2HX55_CYPCA</name>
<dbReference type="InterPro" id="IPR036179">
    <property type="entry name" value="Ig-like_dom_sf"/>
</dbReference>
<evidence type="ECO:0000313" key="1">
    <source>
        <dbReference type="Ensembl" id="ENSCCRP00020071208.1"/>
    </source>
</evidence>
<dbReference type="Ensembl" id="ENSCCRT00020078222.1">
    <property type="protein sequence ID" value="ENSCCRP00020071208.1"/>
    <property type="gene ID" value="ENSCCRG00020033309.1"/>
</dbReference>
<protein>
    <recommendedName>
        <fullName evidence="3">Immunoglobulin subtype domain-containing protein</fullName>
    </recommendedName>
</protein>